<dbReference type="EMBL" id="MDYQ01000005">
    <property type="protein sequence ID" value="PRP89206.1"/>
    <property type="molecule type" value="Genomic_DNA"/>
</dbReference>
<reference evidence="1 2" key="1">
    <citation type="journal article" date="2018" name="Genome Biol. Evol.">
        <title>Multiple Roots of Fruiting Body Formation in Amoebozoa.</title>
        <authorList>
            <person name="Hillmann F."/>
            <person name="Forbes G."/>
            <person name="Novohradska S."/>
            <person name="Ferling I."/>
            <person name="Riege K."/>
            <person name="Groth M."/>
            <person name="Westermann M."/>
            <person name="Marz M."/>
            <person name="Spaller T."/>
            <person name="Winckler T."/>
            <person name="Schaap P."/>
            <person name="Glockner G."/>
        </authorList>
    </citation>
    <scope>NUCLEOTIDE SEQUENCE [LARGE SCALE GENOMIC DNA]</scope>
    <source>
        <strain evidence="1 2">Jena</strain>
    </source>
</reference>
<accession>A0A2P6NZ23</accession>
<evidence type="ECO:0000313" key="1">
    <source>
        <dbReference type="EMBL" id="PRP89206.1"/>
    </source>
</evidence>
<dbReference type="InParanoid" id="A0A2P6NZ23"/>
<evidence type="ECO:0000313" key="2">
    <source>
        <dbReference type="Proteomes" id="UP000241769"/>
    </source>
</evidence>
<protein>
    <submittedName>
        <fullName evidence="1">Uncharacterized protein</fullName>
    </submittedName>
</protein>
<proteinExistence type="predicted"/>
<comment type="caution">
    <text evidence="1">The sequence shown here is derived from an EMBL/GenBank/DDBJ whole genome shotgun (WGS) entry which is preliminary data.</text>
</comment>
<sequence>MDGPISCTSSLTRAETRVGQKPCKEHLSTSYIDAQERDAGEPRDLSTRLVQIAWDPGSIPGRGALLPVVTCTGYLEPFCTLSTVITRFLDNFRAILGK</sequence>
<dbReference type="AlphaFoldDB" id="A0A2P6NZ23"/>
<dbReference type="Proteomes" id="UP000241769">
    <property type="component" value="Unassembled WGS sequence"/>
</dbReference>
<keyword evidence="2" id="KW-1185">Reference proteome</keyword>
<organism evidence="1 2">
    <name type="scientific">Planoprotostelium fungivorum</name>
    <dbReference type="NCBI Taxonomy" id="1890364"/>
    <lineage>
        <taxon>Eukaryota</taxon>
        <taxon>Amoebozoa</taxon>
        <taxon>Evosea</taxon>
        <taxon>Variosea</taxon>
        <taxon>Cavosteliida</taxon>
        <taxon>Cavosteliaceae</taxon>
        <taxon>Planoprotostelium</taxon>
    </lineage>
</organism>
<name>A0A2P6NZ23_9EUKA</name>
<gene>
    <name evidence="1" type="ORF">PROFUN_01926</name>
</gene>